<comment type="similarity">
    <text evidence="2 9">Belongs to the SLC41A transporter family.</text>
</comment>
<protein>
    <recommendedName>
        <fullName evidence="9">Magnesium transporter MgtE</fullName>
    </recommendedName>
</protein>
<evidence type="ECO:0000256" key="5">
    <source>
        <dbReference type="ARBA" id="ARBA00022842"/>
    </source>
</evidence>
<dbReference type="SUPFAM" id="SSF161093">
    <property type="entry name" value="MgtE membrane domain-like"/>
    <property type="match status" value="1"/>
</dbReference>
<keyword evidence="8" id="KW-0129">CBS domain</keyword>
<evidence type="ECO:0000256" key="1">
    <source>
        <dbReference type="ARBA" id="ARBA00004141"/>
    </source>
</evidence>
<feature type="domain" description="CBS" evidence="10">
    <location>
        <begin position="196"/>
        <end position="252"/>
    </location>
</feature>
<dbReference type="KEGG" id="vgu:HYG85_05490"/>
<evidence type="ECO:0000256" key="8">
    <source>
        <dbReference type="PROSITE-ProRule" id="PRU00703"/>
    </source>
</evidence>
<accession>A0A8J8M8N3</accession>
<dbReference type="OrthoDB" id="9790355at2"/>
<comment type="function">
    <text evidence="9">Acts as a magnesium transporter.</text>
</comment>
<dbReference type="PROSITE" id="PS51371">
    <property type="entry name" value="CBS"/>
    <property type="match status" value="1"/>
</dbReference>
<keyword evidence="12" id="KW-1185">Reference proteome</keyword>
<evidence type="ECO:0000256" key="6">
    <source>
        <dbReference type="ARBA" id="ARBA00022989"/>
    </source>
</evidence>
<dbReference type="SUPFAM" id="SSF158791">
    <property type="entry name" value="MgtE N-terminal domain-like"/>
    <property type="match status" value="1"/>
</dbReference>
<dbReference type="Gene3D" id="3.10.580.10">
    <property type="entry name" value="CBS-domain"/>
    <property type="match status" value="1"/>
</dbReference>
<evidence type="ECO:0000256" key="9">
    <source>
        <dbReference type="RuleBase" id="RU362011"/>
    </source>
</evidence>
<dbReference type="GO" id="GO:0046872">
    <property type="term" value="F:metal ion binding"/>
    <property type="evidence" value="ECO:0007669"/>
    <property type="project" value="UniProtKB-KW"/>
</dbReference>
<evidence type="ECO:0000313" key="12">
    <source>
        <dbReference type="Proteomes" id="UP000677305"/>
    </source>
</evidence>
<dbReference type="SMART" id="SM00116">
    <property type="entry name" value="CBS"/>
    <property type="match status" value="2"/>
</dbReference>
<evidence type="ECO:0000256" key="3">
    <source>
        <dbReference type="ARBA" id="ARBA00022448"/>
    </source>
</evidence>
<evidence type="ECO:0000256" key="2">
    <source>
        <dbReference type="ARBA" id="ARBA00009749"/>
    </source>
</evidence>
<dbReference type="AlphaFoldDB" id="A0A8J8M8N3"/>
<reference evidence="11 12" key="1">
    <citation type="submission" date="2020-07" db="EMBL/GenBank/DDBJ databases">
        <title>Vallitalea guaymasensis genome.</title>
        <authorList>
            <person name="Postec A."/>
        </authorList>
    </citation>
    <scope>NUCLEOTIDE SEQUENCE [LARGE SCALE GENOMIC DNA]</scope>
    <source>
        <strain evidence="11 12">Ra1766G1</strain>
    </source>
</reference>
<comment type="subcellular location">
    <subcellularLocation>
        <location evidence="9">Cell membrane</location>
        <topology evidence="9">Multi-pass membrane protein</topology>
    </subcellularLocation>
    <subcellularLocation>
        <location evidence="1">Membrane</location>
        <topology evidence="1">Multi-pass membrane protein</topology>
    </subcellularLocation>
</comment>
<dbReference type="RefSeq" id="WP_113672011.1">
    <property type="nucleotide sequence ID" value="NZ_CAJXUH010000008.1"/>
</dbReference>
<keyword evidence="3 9" id="KW-0813">Transport</keyword>
<dbReference type="Proteomes" id="UP000677305">
    <property type="component" value="Chromosome"/>
</dbReference>
<keyword evidence="4 9" id="KW-0812">Transmembrane</keyword>
<dbReference type="EMBL" id="CP058561">
    <property type="protein sequence ID" value="QUH28401.1"/>
    <property type="molecule type" value="Genomic_DNA"/>
</dbReference>
<dbReference type="InterPro" id="IPR046342">
    <property type="entry name" value="CBS_dom_sf"/>
</dbReference>
<keyword evidence="6 9" id="KW-1133">Transmembrane helix</keyword>
<keyword evidence="7 9" id="KW-0472">Membrane</keyword>
<dbReference type="InterPro" id="IPR038076">
    <property type="entry name" value="MgtE_N_sf"/>
</dbReference>
<evidence type="ECO:0000259" key="10">
    <source>
        <dbReference type="PROSITE" id="PS51371"/>
    </source>
</evidence>
<dbReference type="GO" id="GO:0005886">
    <property type="term" value="C:plasma membrane"/>
    <property type="evidence" value="ECO:0007669"/>
    <property type="project" value="UniProtKB-SubCell"/>
</dbReference>
<evidence type="ECO:0000313" key="11">
    <source>
        <dbReference type="EMBL" id="QUH28401.1"/>
    </source>
</evidence>
<keyword evidence="9" id="KW-0479">Metal-binding</keyword>
<dbReference type="Pfam" id="PF00571">
    <property type="entry name" value="CBS"/>
    <property type="match status" value="2"/>
</dbReference>
<dbReference type="Pfam" id="PF01769">
    <property type="entry name" value="MgtE"/>
    <property type="match status" value="1"/>
</dbReference>
<dbReference type="Gene3D" id="1.25.60.10">
    <property type="entry name" value="MgtE N-terminal domain-like"/>
    <property type="match status" value="1"/>
</dbReference>
<dbReference type="Gene3D" id="1.10.357.20">
    <property type="entry name" value="SLC41 divalent cation transporters, integral membrane domain"/>
    <property type="match status" value="1"/>
</dbReference>
<dbReference type="Pfam" id="PF03448">
    <property type="entry name" value="MgtE_N"/>
    <property type="match status" value="1"/>
</dbReference>
<dbReference type="GO" id="GO:0015095">
    <property type="term" value="F:magnesium ion transmembrane transporter activity"/>
    <property type="evidence" value="ECO:0007669"/>
    <property type="project" value="UniProtKB-UniRule"/>
</dbReference>
<feature type="transmembrane region" description="Helical" evidence="9">
    <location>
        <begin position="385"/>
        <end position="405"/>
    </location>
</feature>
<dbReference type="NCBIfam" id="TIGR00400">
    <property type="entry name" value="mgtE"/>
    <property type="match status" value="1"/>
</dbReference>
<dbReference type="SMART" id="SM00924">
    <property type="entry name" value="MgtE_N"/>
    <property type="match status" value="1"/>
</dbReference>
<dbReference type="CDD" id="cd04606">
    <property type="entry name" value="CBS_pair_Mg_transporter"/>
    <property type="match status" value="1"/>
</dbReference>
<evidence type="ECO:0000256" key="7">
    <source>
        <dbReference type="ARBA" id="ARBA00023136"/>
    </source>
</evidence>
<dbReference type="InterPro" id="IPR006667">
    <property type="entry name" value="SLC41_membr_dom"/>
</dbReference>
<dbReference type="InterPro" id="IPR000644">
    <property type="entry name" value="CBS_dom"/>
</dbReference>
<feature type="transmembrane region" description="Helical" evidence="9">
    <location>
        <begin position="417"/>
        <end position="441"/>
    </location>
</feature>
<dbReference type="InterPro" id="IPR036739">
    <property type="entry name" value="SLC41_membr_dom_sf"/>
</dbReference>
<name>A0A8J8M8N3_9FIRM</name>
<feature type="transmembrane region" description="Helical" evidence="9">
    <location>
        <begin position="353"/>
        <end position="373"/>
    </location>
</feature>
<dbReference type="PANTHER" id="PTHR43773:SF1">
    <property type="entry name" value="MAGNESIUM TRANSPORTER MGTE"/>
    <property type="match status" value="1"/>
</dbReference>
<keyword evidence="9" id="KW-1003">Cell membrane</keyword>
<proteinExistence type="inferred from homology"/>
<gene>
    <name evidence="11" type="primary">mgtE</name>
    <name evidence="11" type="ORF">HYG85_05490</name>
</gene>
<dbReference type="PANTHER" id="PTHR43773">
    <property type="entry name" value="MAGNESIUM TRANSPORTER MGTE"/>
    <property type="match status" value="1"/>
</dbReference>
<dbReference type="InterPro" id="IPR006668">
    <property type="entry name" value="Mg_transptr_MgtE_intracell_dom"/>
</dbReference>
<comment type="caution">
    <text evidence="9">Lacks conserved residue(s) required for the propagation of feature annotation.</text>
</comment>
<dbReference type="SUPFAM" id="SSF54631">
    <property type="entry name" value="CBS-domain pair"/>
    <property type="match status" value="1"/>
</dbReference>
<organism evidence="11 12">
    <name type="scientific">Vallitalea guaymasensis</name>
    <dbReference type="NCBI Taxonomy" id="1185412"/>
    <lineage>
        <taxon>Bacteria</taxon>
        <taxon>Bacillati</taxon>
        <taxon>Bacillota</taxon>
        <taxon>Clostridia</taxon>
        <taxon>Lachnospirales</taxon>
        <taxon>Vallitaleaceae</taxon>
        <taxon>Vallitalea</taxon>
    </lineage>
</organism>
<dbReference type="InterPro" id="IPR006669">
    <property type="entry name" value="MgtE_transporter"/>
</dbReference>
<keyword evidence="5 9" id="KW-0460">Magnesium</keyword>
<evidence type="ECO:0000256" key="4">
    <source>
        <dbReference type="ARBA" id="ARBA00022692"/>
    </source>
</evidence>
<sequence>MDLKTLRELLKDKQLTKIRNELSVLQEADIAELLEDIEIKESLLIFRLLPKEVAAEVFSFFDVERQSEISSLVSDKELADIINELDFDDKIDLIEEVPANLVNRILQHSTVVERRLINEFLNYPEDSAGSLMTIEFVGLKKEMTVNDAMDKIRRIGLDKETIYTSYVTGSKRTLEGIISLKDLVLSDKETVISNIMETGVISVNTHDDQEDIAEVFKKYNFLSLPVVDNENRLVGIITIDDIVDVIEEETTEDFQRMAAIEPTEIEYLDASVLVLAKKRLPWLIILMFSAYLTEMVMNHNNGLIIQFALAIYTPMLMSTGGNAGAQSATLVIRSITLGEIKFMDFFRVLWKEIRVGLMVGTTLGILNCIRIYLTDGEVSKAIMVGLTLICTTTFAAIIGGTLPIVAKKLRLDPAIMASPMITTIVDVTTLLIFFRVASLILA</sequence>
<comment type="subunit">
    <text evidence="9">Homodimer.</text>
</comment>